<evidence type="ECO:0000313" key="4">
    <source>
        <dbReference type="RefSeq" id="XP_010423146.1"/>
    </source>
</evidence>
<keyword evidence="1" id="KW-0175">Coiled coil</keyword>
<name>A0ABM0TA39_CAMSA</name>
<dbReference type="Proteomes" id="UP000694864">
    <property type="component" value="Chromosome 8"/>
</dbReference>
<reference evidence="3" key="1">
    <citation type="journal article" date="2014" name="Nat. Commun.">
        <title>The emerging biofuel crop Camelina sativa retains a highly undifferentiated hexaploid genome structure.</title>
        <authorList>
            <person name="Kagale S."/>
            <person name="Koh C."/>
            <person name="Nixon J."/>
            <person name="Bollina V."/>
            <person name="Clarke W.E."/>
            <person name="Tuteja R."/>
            <person name="Spillane C."/>
            <person name="Robinson S.J."/>
            <person name="Links M.G."/>
            <person name="Clarke C."/>
            <person name="Higgins E.E."/>
            <person name="Huebert T."/>
            <person name="Sharpe A.G."/>
            <person name="Parkin I.A."/>
        </authorList>
    </citation>
    <scope>NUCLEOTIDE SEQUENCE [LARGE SCALE GENOMIC DNA]</scope>
    <source>
        <strain evidence="3">cv. DH55</strain>
    </source>
</reference>
<dbReference type="RefSeq" id="XP_010423146.1">
    <property type="nucleotide sequence ID" value="XM_010424844.2"/>
</dbReference>
<sequence>MDLWLIAATAATGNITKHLQNVSSKGKYSSEGLTNVKRESPRCLASQLVRVKKPTNEENFEGCLNGETFDLSECGNAYGVEVASSNEEYLGSNDEIRSGSFGNRAFLRRNQCHIKPFSMERSVMSRLHRENLSMEEYMRSPFPSPCGGSVLRPLLVTDGKKVISNNTGDSVSQRVLECRIPHQLRKLESSVLYAKRGVGNAKSASRRSDHGIGSNDAAMLLCIGISIGIMSSFVANQTELNKVRVESKQTDNLVKDLEDDLKTKDSLTVKDDLHKGDEKTAENSESISEIEAELEAELERLEINIKSSNIETKLPDIFELEPDFEEEFAEGELRDDQVERHRFDETESKQEWSGSSTPESGNYIVSPRELSLRLLGVINSRYERRIKELEVALQESESRVKQLVVESEEKKKPLSRTWQSHEVMNYKRDTNLPVSGEKNHNPGEIQPLVMNLAGEALNAFNESYEELMDINDYSEEDDLQCENERQEESSLSLTSKSSPWSHKEYIKDSSRTSEDVNFSRLQDLLGLSDEEEEEEEDEMEKHLIKQIVEKTKQGSSAVLNAQKMLFLMEQTEQHR</sequence>
<dbReference type="PANTHER" id="PTHR33476:SF18">
    <property type="match status" value="1"/>
</dbReference>
<keyword evidence="3" id="KW-1185">Reference proteome</keyword>
<gene>
    <name evidence="4" type="primary">LOC104708300</name>
</gene>
<evidence type="ECO:0000256" key="2">
    <source>
        <dbReference type="SAM" id="MobiDB-lite"/>
    </source>
</evidence>
<accession>A0ABM0TA39</accession>
<evidence type="ECO:0000256" key="1">
    <source>
        <dbReference type="SAM" id="Coils"/>
    </source>
</evidence>
<dbReference type="InterPro" id="IPR040348">
    <property type="entry name" value="POLAR-like"/>
</dbReference>
<feature type="region of interest" description="Disordered" evidence="2">
    <location>
        <begin position="331"/>
        <end position="361"/>
    </location>
</feature>
<feature type="compositionally biased region" description="Basic and acidic residues" evidence="2">
    <location>
        <begin position="331"/>
        <end position="350"/>
    </location>
</feature>
<organism evidence="3 4">
    <name type="scientific">Camelina sativa</name>
    <name type="common">False flax</name>
    <name type="synonym">Myagrum sativum</name>
    <dbReference type="NCBI Taxonomy" id="90675"/>
    <lineage>
        <taxon>Eukaryota</taxon>
        <taxon>Viridiplantae</taxon>
        <taxon>Streptophyta</taxon>
        <taxon>Embryophyta</taxon>
        <taxon>Tracheophyta</taxon>
        <taxon>Spermatophyta</taxon>
        <taxon>Magnoliopsida</taxon>
        <taxon>eudicotyledons</taxon>
        <taxon>Gunneridae</taxon>
        <taxon>Pentapetalae</taxon>
        <taxon>rosids</taxon>
        <taxon>malvids</taxon>
        <taxon>Brassicales</taxon>
        <taxon>Brassicaceae</taxon>
        <taxon>Camelineae</taxon>
        <taxon>Camelina</taxon>
    </lineage>
</organism>
<protein>
    <submittedName>
        <fullName evidence="4">Uncharacterized protein LOC104708300</fullName>
    </submittedName>
</protein>
<feature type="coiled-coil region" evidence="1">
    <location>
        <begin position="284"/>
        <end position="311"/>
    </location>
</feature>
<feature type="coiled-coil region" evidence="1">
    <location>
        <begin position="379"/>
        <end position="406"/>
    </location>
</feature>
<reference evidence="4" key="2">
    <citation type="submission" date="2025-08" db="UniProtKB">
        <authorList>
            <consortium name="RefSeq"/>
        </authorList>
    </citation>
    <scope>IDENTIFICATION</scope>
    <source>
        <tissue evidence="4">Leaf</tissue>
    </source>
</reference>
<proteinExistence type="predicted"/>
<feature type="compositionally biased region" description="Polar residues" evidence="2">
    <location>
        <begin position="351"/>
        <end position="360"/>
    </location>
</feature>
<dbReference type="PANTHER" id="PTHR33476">
    <property type="entry name" value="EMB|CAB62613.1"/>
    <property type="match status" value="1"/>
</dbReference>
<dbReference type="GeneID" id="104708300"/>
<evidence type="ECO:0000313" key="3">
    <source>
        <dbReference type="Proteomes" id="UP000694864"/>
    </source>
</evidence>